<keyword evidence="7" id="KW-0969">Cilium</keyword>
<dbReference type="RefSeq" id="WP_211423969.1">
    <property type="nucleotide sequence ID" value="NZ_CP072643.1"/>
</dbReference>
<evidence type="ECO:0000313" key="7">
    <source>
        <dbReference type="EMBL" id="QUV95766.1"/>
    </source>
</evidence>
<dbReference type="InterPro" id="IPR022781">
    <property type="entry name" value="Flagellar_biosynth_FliO"/>
</dbReference>
<keyword evidence="3 6" id="KW-0812">Transmembrane</keyword>
<evidence type="ECO:0000256" key="5">
    <source>
        <dbReference type="ARBA" id="ARBA00023136"/>
    </source>
</evidence>
<name>A0ABX8B879_9BACT</name>
<proteinExistence type="predicted"/>
<reference evidence="7 8" key="1">
    <citation type="submission" date="2021-03" db="EMBL/GenBank/DDBJ databases">
        <title>Genomic and phenotypic characterization of Chloracidobacterium isolates provides evidence for multiple species.</title>
        <authorList>
            <person name="Saini M.K."/>
            <person name="Costas A.M.G."/>
            <person name="Tank M."/>
            <person name="Bryant D.A."/>
        </authorList>
    </citation>
    <scope>NUCLEOTIDE SEQUENCE [LARGE SCALE GENOMIC DNA]</scope>
    <source>
        <strain evidence="7 8">N</strain>
    </source>
</reference>
<gene>
    <name evidence="7" type="ORF">J8C05_13190</name>
</gene>
<comment type="subcellular location">
    <subcellularLocation>
        <location evidence="1">Cell membrane</location>
    </subcellularLocation>
</comment>
<accession>A0ABX8B879</accession>
<keyword evidence="4 6" id="KW-1133">Transmembrane helix</keyword>
<protein>
    <submittedName>
        <fullName evidence="7">Flagellar biosynthetic protein FliO</fullName>
    </submittedName>
</protein>
<organism evidence="7 8">
    <name type="scientific">Chloracidobacterium sp. N</name>
    <dbReference type="NCBI Taxonomy" id="2821540"/>
    <lineage>
        <taxon>Bacteria</taxon>
        <taxon>Pseudomonadati</taxon>
        <taxon>Acidobacteriota</taxon>
        <taxon>Terriglobia</taxon>
        <taxon>Terriglobales</taxon>
        <taxon>Acidobacteriaceae</taxon>
        <taxon>Chloracidobacterium</taxon>
        <taxon>Chloracidobacterium aggregatum</taxon>
    </lineage>
</organism>
<dbReference type="Pfam" id="PF04347">
    <property type="entry name" value="FliO"/>
    <property type="match status" value="1"/>
</dbReference>
<evidence type="ECO:0000256" key="1">
    <source>
        <dbReference type="ARBA" id="ARBA00004236"/>
    </source>
</evidence>
<keyword evidence="7" id="KW-0282">Flagellum</keyword>
<dbReference type="Proteomes" id="UP000677668">
    <property type="component" value="Chromosome 2"/>
</dbReference>
<evidence type="ECO:0000256" key="2">
    <source>
        <dbReference type="ARBA" id="ARBA00022475"/>
    </source>
</evidence>
<keyword evidence="5 6" id="KW-0472">Membrane</keyword>
<feature type="transmembrane region" description="Helical" evidence="6">
    <location>
        <begin position="20"/>
        <end position="47"/>
    </location>
</feature>
<evidence type="ECO:0000256" key="6">
    <source>
        <dbReference type="SAM" id="Phobius"/>
    </source>
</evidence>
<keyword evidence="7" id="KW-0966">Cell projection</keyword>
<evidence type="ECO:0000256" key="4">
    <source>
        <dbReference type="ARBA" id="ARBA00022989"/>
    </source>
</evidence>
<evidence type="ECO:0000256" key="3">
    <source>
        <dbReference type="ARBA" id="ARBA00022692"/>
    </source>
</evidence>
<keyword evidence="2" id="KW-1003">Cell membrane</keyword>
<sequence>MLALIGWQATTEPLPPTGGGFFWALLQTLVALGIVCSVAYVTLRVVLPKLGGLGLRRPTGLMHIVDVLPLEPRRTLYVVEVNGKYLLVGVSEAGLQVMETLDAAAVGKHLAARETSQPPPLLAQSVGRWLMRK</sequence>
<keyword evidence="8" id="KW-1185">Reference proteome</keyword>
<dbReference type="EMBL" id="CP072643">
    <property type="protein sequence ID" value="QUV95766.1"/>
    <property type="molecule type" value="Genomic_DNA"/>
</dbReference>
<evidence type="ECO:0000313" key="8">
    <source>
        <dbReference type="Proteomes" id="UP000677668"/>
    </source>
</evidence>